<proteinExistence type="predicted"/>
<gene>
    <name evidence="1" type="ORF">GCM10009675_25940</name>
</gene>
<dbReference type="EMBL" id="BAAALM010000008">
    <property type="protein sequence ID" value="GAA1205814.1"/>
    <property type="molecule type" value="Genomic_DNA"/>
</dbReference>
<reference evidence="1 2" key="1">
    <citation type="journal article" date="2019" name="Int. J. Syst. Evol. Microbiol.">
        <title>The Global Catalogue of Microorganisms (GCM) 10K type strain sequencing project: providing services to taxonomists for standard genome sequencing and annotation.</title>
        <authorList>
            <consortium name="The Broad Institute Genomics Platform"/>
            <consortium name="The Broad Institute Genome Sequencing Center for Infectious Disease"/>
            <person name="Wu L."/>
            <person name="Ma J."/>
        </authorList>
    </citation>
    <scope>NUCLEOTIDE SEQUENCE [LARGE SCALE GENOMIC DNA]</scope>
    <source>
        <strain evidence="1 2">JCM 13022</strain>
    </source>
</reference>
<name>A0ABN1VCW1_9PSEU</name>
<keyword evidence="2" id="KW-1185">Reference proteome</keyword>
<sequence>MLSQIETPRSLARACHGPMTEETYSPWTVVNVVFSHLAEQGLHPELGEAGDPGAPAAELLSALGITPSAQGDSRIGRETERELAELRAALLDAPEDLGRGDASTE</sequence>
<comment type="caution">
    <text evidence="1">The sequence shown here is derived from an EMBL/GenBank/DDBJ whole genome shotgun (WGS) entry which is preliminary data.</text>
</comment>
<accession>A0ABN1VCW1</accession>
<dbReference type="Proteomes" id="UP001500467">
    <property type="component" value="Unassembled WGS sequence"/>
</dbReference>
<organism evidence="1 2">
    <name type="scientific">Prauserella alba</name>
    <dbReference type="NCBI Taxonomy" id="176898"/>
    <lineage>
        <taxon>Bacteria</taxon>
        <taxon>Bacillati</taxon>
        <taxon>Actinomycetota</taxon>
        <taxon>Actinomycetes</taxon>
        <taxon>Pseudonocardiales</taxon>
        <taxon>Pseudonocardiaceae</taxon>
        <taxon>Prauserella</taxon>
    </lineage>
</organism>
<protein>
    <submittedName>
        <fullName evidence="1">Uncharacterized protein</fullName>
    </submittedName>
</protein>
<evidence type="ECO:0000313" key="1">
    <source>
        <dbReference type="EMBL" id="GAA1205814.1"/>
    </source>
</evidence>
<evidence type="ECO:0000313" key="2">
    <source>
        <dbReference type="Proteomes" id="UP001500467"/>
    </source>
</evidence>